<name>A0A1I1Q038_9RHOB</name>
<evidence type="ECO:0000259" key="1">
    <source>
        <dbReference type="Pfam" id="PF01636"/>
    </source>
</evidence>
<evidence type="ECO:0000313" key="2">
    <source>
        <dbReference type="EMBL" id="SFD15504.1"/>
    </source>
</evidence>
<dbReference type="AlphaFoldDB" id="A0A1I1Q038"/>
<dbReference type="OrthoDB" id="9809275at2"/>
<dbReference type="RefSeq" id="WP_093454543.1">
    <property type="nucleotide sequence ID" value="NZ_FNZG01000005.1"/>
</dbReference>
<reference evidence="2 3" key="1">
    <citation type="submission" date="2016-10" db="EMBL/GenBank/DDBJ databases">
        <authorList>
            <person name="de Groot N.N."/>
        </authorList>
    </citation>
    <scope>NUCLEOTIDE SEQUENCE [LARGE SCALE GENOMIC DNA]</scope>
    <source>
        <strain evidence="2 3">DSM 29619</strain>
    </source>
</reference>
<dbReference type="SUPFAM" id="SSF56112">
    <property type="entry name" value="Protein kinase-like (PK-like)"/>
    <property type="match status" value="1"/>
</dbReference>
<dbReference type="Gene3D" id="3.30.200.20">
    <property type="entry name" value="Phosphorylase Kinase, domain 1"/>
    <property type="match status" value="1"/>
</dbReference>
<gene>
    <name evidence="2" type="ORF">SAMN05421762_3422</name>
</gene>
<dbReference type="Pfam" id="PF01636">
    <property type="entry name" value="APH"/>
    <property type="match status" value="1"/>
</dbReference>
<dbReference type="Proteomes" id="UP000231644">
    <property type="component" value="Unassembled WGS sequence"/>
</dbReference>
<evidence type="ECO:0000313" key="3">
    <source>
        <dbReference type="Proteomes" id="UP000231644"/>
    </source>
</evidence>
<proteinExistence type="predicted"/>
<keyword evidence="3" id="KW-1185">Reference proteome</keyword>
<dbReference type="InterPro" id="IPR002575">
    <property type="entry name" value="Aminoglycoside_PTrfase"/>
</dbReference>
<feature type="domain" description="Aminoglycoside phosphotransferase" evidence="1">
    <location>
        <begin position="32"/>
        <end position="259"/>
    </location>
</feature>
<protein>
    <recommendedName>
        <fullName evidence="1">Aminoglycoside phosphotransferase domain-containing protein</fullName>
    </recommendedName>
</protein>
<accession>A0A1I1Q038</accession>
<sequence>MTLASPPLLSDSLPAPAPAFLARQGMAGVPVQGFVADASTRSYARLVGKDALLMDDRHDPAGFAAYLAISDHLNGLGLSAPRVLAADRDSCLALVEDFGDATYARCLAEGEDEARLYQLAVDALLHLHHAPKGAALDRPVYDRAVHLDELSVFSQWFAPALRPEIDVAFFDTEFRRLWSEALAPVDTRHDTLVLRDFHVDNLMLLSDRHGVARCGLLDFQDAILGPCEYDLVSLLQDARRDLAPGLETQLLARYCAQAPAHLGGEAAIRHRYALLGAQRHARILGVFLRLDRRDGKPRYMTFLPRVLAQFQKALDDAALTDIRDFLNTALPGWTEAATRLAPCSAPTEKTLQMNGSSDD</sequence>
<organism evidence="2 3">
    <name type="scientific">Pseudooceanicola nitratireducens</name>
    <dbReference type="NCBI Taxonomy" id="517719"/>
    <lineage>
        <taxon>Bacteria</taxon>
        <taxon>Pseudomonadati</taxon>
        <taxon>Pseudomonadota</taxon>
        <taxon>Alphaproteobacteria</taxon>
        <taxon>Rhodobacterales</taxon>
        <taxon>Paracoccaceae</taxon>
        <taxon>Pseudooceanicola</taxon>
    </lineage>
</organism>
<dbReference type="EMBL" id="FOLX01000002">
    <property type="protein sequence ID" value="SFD15504.1"/>
    <property type="molecule type" value="Genomic_DNA"/>
</dbReference>
<dbReference type="STRING" id="517719.SAMN05421762_3422"/>
<dbReference type="InterPro" id="IPR011009">
    <property type="entry name" value="Kinase-like_dom_sf"/>
</dbReference>
<dbReference type="Gene3D" id="3.90.1200.10">
    <property type="match status" value="1"/>
</dbReference>